<feature type="transmembrane region" description="Helical" evidence="5">
    <location>
        <begin position="166"/>
        <end position="190"/>
    </location>
</feature>
<feature type="domain" description="Yip1" evidence="6">
    <location>
        <begin position="19"/>
        <end position="217"/>
    </location>
</feature>
<gene>
    <name evidence="7" type="ORF">J2S06_001260</name>
</gene>
<evidence type="ECO:0000256" key="4">
    <source>
        <dbReference type="ARBA" id="ARBA00023136"/>
    </source>
</evidence>
<dbReference type="EMBL" id="JAUSTR010000003">
    <property type="protein sequence ID" value="MDQ0162184.1"/>
    <property type="molecule type" value="Genomic_DNA"/>
</dbReference>
<dbReference type="Proteomes" id="UP001225646">
    <property type="component" value="Unassembled WGS sequence"/>
</dbReference>
<protein>
    <recommendedName>
        <fullName evidence="6">Yip1 domain-containing protein</fullName>
    </recommendedName>
</protein>
<evidence type="ECO:0000256" key="3">
    <source>
        <dbReference type="ARBA" id="ARBA00022989"/>
    </source>
</evidence>
<dbReference type="RefSeq" id="WP_419151700.1">
    <property type="nucleotide sequence ID" value="NZ_JAUSTR010000003.1"/>
</dbReference>
<evidence type="ECO:0000256" key="2">
    <source>
        <dbReference type="ARBA" id="ARBA00022692"/>
    </source>
</evidence>
<dbReference type="InterPro" id="IPR006977">
    <property type="entry name" value="Yip1_dom"/>
</dbReference>
<evidence type="ECO:0000256" key="5">
    <source>
        <dbReference type="SAM" id="Phobius"/>
    </source>
</evidence>
<reference evidence="7 8" key="1">
    <citation type="submission" date="2023-07" db="EMBL/GenBank/DDBJ databases">
        <title>Genomic Encyclopedia of Type Strains, Phase IV (KMG-IV): sequencing the most valuable type-strain genomes for metagenomic binning, comparative biology and taxonomic classification.</title>
        <authorList>
            <person name="Goeker M."/>
        </authorList>
    </citation>
    <scope>NUCLEOTIDE SEQUENCE [LARGE SCALE GENOMIC DNA]</scope>
    <source>
        <strain evidence="7 8">DSM 19092</strain>
    </source>
</reference>
<feature type="transmembrane region" description="Helical" evidence="5">
    <location>
        <begin position="86"/>
        <end position="109"/>
    </location>
</feature>
<keyword evidence="2 5" id="KW-0812">Transmembrane</keyword>
<name>A0ABT9VMS0_9BACI</name>
<keyword evidence="3 5" id="KW-1133">Transmembrane helix</keyword>
<feature type="transmembrane region" description="Helical" evidence="5">
    <location>
        <begin position="121"/>
        <end position="146"/>
    </location>
</feature>
<proteinExistence type="predicted"/>
<sequence>MEQQVNTNQPISEKPSLLGIITKPGETFERIREKPKVLMPLLFVIVLAVLTTIISVANADFVQMGMNQGLSQEEAEMIAGFSKTSMIIGGIISPPIIILISTLIYLAITKIAGTGAKFKQLFSMTTYISIITGIGLLLNAIIGYFVGTNFENMSFTSLNSLIGAEGATGALLSYIEVFGIWTTVLSAIGLHKVGKLSTGASWTIAIIFFIIGAIFMMISGFTQGMMGA</sequence>
<evidence type="ECO:0000313" key="7">
    <source>
        <dbReference type="EMBL" id="MDQ0162184.1"/>
    </source>
</evidence>
<evidence type="ECO:0000256" key="1">
    <source>
        <dbReference type="ARBA" id="ARBA00004141"/>
    </source>
</evidence>
<feature type="transmembrane region" description="Helical" evidence="5">
    <location>
        <begin position="37"/>
        <end position="57"/>
    </location>
</feature>
<dbReference type="Pfam" id="PF04893">
    <property type="entry name" value="Yip1"/>
    <property type="match status" value="1"/>
</dbReference>
<comment type="caution">
    <text evidence="7">The sequence shown here is derived from an EMBL/GenBank/DDBJ whole genome shotgun (WGS) entry which is preliminary data.</text>
</comment>
<keyword evidence="4 5" id="KW-0472">Membrane</keyword>
<keyword evidence="8" id="KW-1185">Reference proteome</keyword>
<organism evidence="7 8">
    <name type="scientific">Aeribacillus alveayuensis</name>
    <dbReference type="NCBI Taxonomy" id="279215"/>
    <lineage>
        <taxon>Bacteria</taxon>
        <taxon>Bacillati</taxon>
        <taxon>Bacillota</taxon>
        <taxon>Bacilli</taxon>
        <taxon>Bacillales</taxon>
        <taxon>Bacillaceae</taxon>
        <taxon>Aeribacillus</taxon>
    </lineage>
</organism>
<accession>A0ABT9VMS0</accession>
<comment type="subcellular location">
    <subcellularLocation>
        <location evidence="1">Membrane</location>
        <topology evidence="1">Multi-pass membrane protein</topology>
    </subcellularLocation>
</comment>
<evidence type="ECO:0000313" key="8">
    <source>
        <dbReference type="Proteomes" id="UP001225646"/>
    </source>
</evidence>
<evidence type="ECO:0000259" key="6">
    <source>
        <dbReference type="Pfam" id="PF04893"/>
    </source>
</evidence>
<feature type="transmembrane region" description="Helical" evidence="5">
    <location>
        <begin position="202"/>
        <end position="222"/>
    </location>
</feature>